<dbReference type="InterPro" id="IPR000719">
    <property type="entry name" value="Prot_kinase_dom"/>
</dbReference>
<dbReference type="InterPro" id="IPR008266">
    <property type="entry name" value="Tyr_kinase_AS"/>
</dbReference>
<dbReference type="AlphaFoldDB" id="A0A1B1TF42"/>
<evidence type="ECO:0000256" key="8">
    <source>
        <dbReference type="ARBA" id="ARBA00022840"/>
    </source>
</evidence>
<evidence type="ECO:0000313" key="12">
    <source>
        <dbReference type="EMBL" id="ANV80907.1"/>
    </source>
</evidence>
<dbReference type="GO" id="GO:0004674">
    <property type="term" value="F:protein serine/threonine kinase activity"/>
    <property type="evidence" value="ECO:0007669"/>
    <property type="project" value="UniProtKB-KW"/>
</dbReference>
<dbReference type="InterPro" id="IPR011009">
    <property type="entry name" value="Kinase-like_dom_sf"/>
</dbReference>
<keyword evidence="4" id="KW-0808">Transferase</keyword>
<evidence type="ECO:0000256" key="7">
    <source>
        <dbReference type="ARBA" id="ARBA00022777"/>
    </source>
</evidence>
<dbReference type="GO" id="GO:0005829">
    <property type="term" value="C:cytosol"/>
    <property type="evidence" value="ECO:0007669"/>
    <property type="project" value="TreeGrafter"/>
</dbReference>
<comment type="similarity">
    <text evidence="1">Belongs to the protein kinase superfamily. BUD32 family.</text>
</comment>
<evidence type="ECO:0000256" key="9">
    <source>
        <dbReference type="ARBA" id="ARBA00047899"/>
    </source>
</evidence>
<dbReference type="EC" id="2.7.11.1" evidence="2"/>
<keyword evidence="7 12" id="KW-0418">Kinase</keyword>
<organism evidence="12">
    <name type="scientific">uncultured Poseidoniia archaeon</name>
    <dbReference type="NCBI Taxonomy" id="1697135"/>
    <lineage>
        <taxon>Archaea</taxon>
        <taxon>Methanobacteriati</taxon>
        <taxon>Thermoplasmatota</taxon>
        <taxon>Candidatus Poseidoniia</taxon>
        <taxon>environmental samples</taxon>
    </lineage>
</organism>
<comment type="catalytic activity">
    <reaction evidence="10">
        <text>L-seryl-[protein] + ATP = O-phospho-L-seryl-[protein] + ADP + H(+)</text>
        <dbReference type="Rhea" id="RHEA:17989"/>
        <dbReference type="Rhea" id="RHEA-COMP:9863"/>
        <dbReference type="Rhea" id="RHEA-COMP:11604"/>
        <dbReference type="ChEBI" id="CHEBI:15378"/>
        <dbReference type="ChEBI" id="CHEBI:29999"/>
        <dbReference type="ChEBI" id="CHEBI:30616"/>
        <dbReference type="ChEBI" id="CHEBI:83421"/>
        <dbReference type="ChEBI" id="CHEBI:456216"/>
        <dbReference type="EC" id="2.7.11.1"/>
    </reaction>
</comment>
<accession>A0A1B1TF42</accession>
<dbReference type="PANTHER" id="PTHR12209:SF0">
    <property type="entry name" value="EKC_KEOPS COMPLEX SUBUNIT TP53RK"/>
    <property type="match status" value="1"/>
</dbReference>
<dbReference type="Pfam" id="PF06293">
    <property type="entry name" value="Kdo"/>
    <property type="match status" value="1"/>
</dbReference>
<dbReference type="NCBIfam" id="TIGR03724">
    <property type="entry name" value="arch_bud32"/>
    <property type="match status" value="1"/>
</dbReference>
<evidence type="ECO:0000256" key="10">
    <source>
        <dbReference type="ARBA" id="ARBA00048679"/>
    </source>
</evidence>
<dbReference type="PROSITE" id="PS50011">
    <property type="entry name" value="PROTEIN_KINASE_DOM"/>
    <property type="match status" value="1"/>
</dbReference>
<dbReference type="PROSITE" id="PS00109">
    <property type="entry name" value="PROTEIN_KINASE_TYR"/>
    <property type="match status" value="1"/>
</dbReference>
<evidence type="ECO:0000256" key="2">
    <source>
        <dbReference type="ARBA" id="ARBA00012513"/>
    </source>
</evidence>
<evidence type="ECO:0000259" key="11">
    <source>
        <dbReference type="PROSITE" id="PS50011"/>
    </source>
</evidence>
<keyword evidence="6" id="KW-0547">Nucleotide-binding</keyword>
<sequence length="243" mass="27615">MVRIGDFDKLMPQGCVMVFQPRERLHLGAEAEVWSGSWMGRQAVRKIRRKRGWRHPNLEKRLGFRRLLSEARLLIRARRVGLEVPAIWDVDLDGGTLVMEMLPGRPLIEVLRDENIAQEHISTCLHNSGALVRRLHRLAITHGDLSTNNILVDEDFNAYLVDFGLASIDYEVERFGIDLHVIDEILGASHPSIEGAIDIFLRGYVDEESRLGPAKEQSGGVVPTADLVMKRLEQVRSRVRYHG</sequence>
<comment type="catalytic activity">
    <reaction evidence="9">
        <text>L-threonyl-[protein] + ATP = O-phospho-L-threonyl-[protein] + ADP + H(+)</text>
        <dbReference type="Rhea" id="RHEA:46608"/>
        <dbReference type="Rhea" id="RHEA-COMP:11060"/>
        <dbReference type="Rhea" id="RHEA-COMP:11605"/>
        <dbReference type="ChEBI" id="CHEBI:15378"/>
        <dbReference type="ChEBI" id="CHEBI:30013"/>
        <dbReference type="ChEBI" id="CHEBI:30616"/>
        <dbReference type="ChEBI" id="CHEBI:61977"/>
        <dbReference type="ChEBI" id="CHEBI:456216"/>
        <dbReference type="EC" id="2.7.11.1"/>
    </reaction>
</comment>
<dbReference type="Gene3D" id="1.10.510.10">
    <property type="entry name" value="Transferase(Phosphotransferase) domain 1"/>
    <property type="match status" value="1"/>
</dbReference>
<dbReference type="SMART" id="SM00220">
    <property type="entry name" value="S_TKc"/>
    <property type="match status" value="1"/>
</dbReference>
<evidence type="ECO:0000256" key="4">
    <source>
        <dbReference type="ARBA" id="ARBA00022679"/>
    </source>
</evidence>
<evidence type="ECO:0000256" key="1">
    <source>
        <dbReference type="ARBA" id="ARBA00010630"/>
    </source>
</evidence>
<dbReference type="Gene3D" id="3.30.200.20">
    <property type="entry name" value="Phosphorylase Kinase, domain 1"/>
    <property type="match status" value="1"/>
</dbReference>
<evidence type="ECO:0000256" key="5">
    <source>
        <dbReference type="ARBA" id="ARBA00022694"/>
    </source>
</evidence>
<name>A0A1B1TF42_9ARCH</name>
<proteinExistence type="inferred from homology"/>
<dbReference type="GO" id="GO:0005524">
    <property type="term" value="F:ATP binding"/>
    <property type="evidence" value="ECO:0007669"/>
    <property type="project" value="UniProtKB-KW"/>
</dbReference>
<dbReference type="SUPFAM" id="SSF56112">
    <property type="entry name" value="Protein kinase-like (PK-like)"/>
    <property type="match status" value="1"/>
</dbReference>
<reference evidence="12" key="2">
    <citation type="journal article" date="2015" name="ISME J.">
        <title>A new class of marine Euryarchaeota group II from the Mediterranean deep chlorophyll maximum.</title>
        <authorList>
            <person name="Martin-Cuadrado A.B."/>
            <person name="Garcia-Heredia I."/>
            <person name="Molto A.G."/>
            <person name="Lopez-Ubeda R."/>
            <person name="Kimes N."/>
            <person name="Lopez-Garcia P."/>
            <person name="Moreira D."/>
            <person name="Rodriguez-Valera F."/>
        </authorList>
    </citation>
    <scope>NUCLEOTIDE SEQUENCE</scope>
</reference>
<keyword evidence="5" id="KW-0819">tRNA processing</keyword>
<dbReference type="InterPro" id="IPR022495">
    <property type="entry name" value="Bud32"/>
</dbReference>
<dbReference type="PANTHER" id="PTHR12209">
    <property type="entry name" value="NON-SPECIFIC SERINE/THREONINE PROTEIN KINASE"/>
    <property type="match status" value="1"/>
</dbReference>
<dbReference type="EMBL" id="KP211911">
    <property type="protein sequence ID" value="ANV80907.1"/>
    <property type="molecule type" value="Genomic_DNA"/>
</dbReference>
<evidence type="ECO:0000256" key="3">
    <source>
        <dbReference type="ARBA" id="ARBA00022527"/>
    </source>
</evidence>
<keyword evidence="3 12" id="KW-0723">Serine/threonine-protein kinase</keyword>
<reference evidence="12" key="1">
    <citation type="submission" date="2014-11" db="EMBL/GenBank/DDBJ databases">
        <authorList>
            <person name="Zhu J."/>
            <person name="Qi W."/>
            <person name="Song R."/>
        </authorList>
    </citation>
    <scope>NUCLEOTIDE SEQUENCE</scope>
</reference>
<keyword evidence="8" id="KW-0067">ATP-binding</keyword>
<protein>
    <recommendedName>
        <fullName evidence="2">non-specific serine/threonine protein kinase</fullName>
        <ecNumber evidence="2">2.7.11.1</ecNumber>
    </recommendedName>
</protein>
<feature type="domain" description="Protein kinase" evidence="11">
    <location>
        <begin position="19"/>
        <end position="243"/>
    </location>
</feature>
<dbReference type="GO" id="GO:0008033">
    <property type="term" value="P:tRNA processing"/>
    <property type="evidence" value="ECO:0007669"/>
    <property type="project" value="UniProtKB-KW"/>
</dbReference>
<evidence type="ECO:0000256" key="6">
    <source>
        <dbReference type="ARBA" id="ARBA00022741"/>
    </source>
</evidence>